<dbReference type="AlphaFoldDB" id="D5DF06"/>
<dbReference type="PANTHER" id="PTHR43364">
    <property type="entry name" value="NADH-SPECIFIC METHYLGLYOXAL REDUCTASE-RELATED"/>
    <property type="match status" value="1"/>
</dbReference>
<proteinExistence type="predicted"/>
<dbReference type="SUPFAM" id="SSF51430">
    <property type="entry name" value="NAD(P)-linked oxidoreductase"/>
    <property type="match status" value="1"/>
</dbReference>
<evidence type="ECO:0000313" key="4">
    <source>
        <dbReference type="Proteomes" id="UP000002365"/>
    </source>
</evidence>
<organism evidence="3 4">
    <name type="scientific">Priestia megaterium (strain DSM 319 / IMG 1521)</name>
    <name type="common">Bacillus megaterium</name>
    <dbReference type="NCBI Taxonomy" id="592022"/>
    <lineage>
        <taxon>Bacteria</taxon>
        <taxon>Bacillati</taxon>
        <taxon>Bacillota</taxon>
        <taxon>Bacilli</taxon>
        <taxon>Bacillales</taxon>
        <taxon>Bacillaceae</taxon>
        <taxon>Priestia</taxon>
    </lineage>
</organism>
<protein>
    <recommendedName>
        <fullName evidence="2">NADP-dependent oxidoreductase domain-containing protein</fullName>
    </recommendedName>
</protein>
<dbReference type="Gene3D" id="3.20.20.100">
    <property type="entry name" value="NADP-dependent oxidoreductase domain"/>
    <property type="match status" value="1"/>
</dbReference>
<dbReference type="GO" id="GO:0005829">
    <property type="term" value="C:cytosol"/>
    <property type="evidence" value="ECO:0007669"/>
    <property type="project" value="TreeGrafter"/>
</dbReference>
<dbReference type="KEGG" id="bmd:BMD_1826"/>
<evidence type="ECO:0000259" key="2">
    <source>
        <dbReference type="Pfam" id="PF00248"/>
    </source>
</evidence>
<dbReference type="HOGENOM" id="CLU_2840686_0_0_9"/>
<name>D5DF06_PRIM3</name>
<dbReference type="InterPro" id="IPR023210">
    <property type="entry name" value="NADP_OxRdtase_dom"/>
</dbReference>
<dbReference type="Proteomes" id="UP000002365">
    <property type="component" value="Chromosome"/>
</dbReference>
<dbReference type="InterPro" id="IPR036812">
    <property type="entry name" value="NAD(P)_OxRdtase_dom_sf"/>
</dbReference>
<sequence length="65" mass="7482">MHKGPNGSGLSRKAIMSEVDKSLKRLETDYVDLYIIHRWDYTTPIEETMEALHDVVKAGKARYSE</sequence>
<dbReference type="PATRIC" id="fig|592022.4.peg.1770"/>
<evidence type="ECO:0000313" key="3">
    <source>
        <dbReference type="EMBL" id="ADF38679.1"/>
    </source>
</evidence>
<keyword evidence="1" id="KW-0560">Oxidoreductase</keyword>
<dbReference type="InterPro" id="IPR050523">
    <property type="entry name" value="AKR_Detox_Biosynth"/>
</dbReference>
<dbReference type="PANTHER" id="PTHR43364:SF4">
    <property type="entry name" value="NAD(P)-LINKED OXIDOREDUCTASE SUPERFAMILY PROTEIN"/>
    <property type="match status" value="1"/>
</dbReference>
<dbReference type="GO" id="GO:0016491">
    <property type="term" value="F:oxidoreductase activity"/>
    <property type="evidence" value="ECO:0007669"/>
    <property type="project" value="UniProtKB-KW"/>
</dbReference>
<accession>D5DF06</accession>
<feature type="domain" description="NADP-dependent oxidoreductase" evidence="2">
    <location>
        <begin position="3"/>
        <end position="63"/>
    </location>
</feature>
<dbReference type="Pfam" id="PF00248">
    <property type="entry name" value="Aldo_ket_red"/>
    <property type="match status" value="1"/>
</dbReference>
<dbReference type="EMBL" id="CP001982">
    <property type="protein sequence ID" value="ADF38679.1"/>
    <property type="molecule type" value="Genomic_DNA"/>
</dbReference>
<evidence type="ECO:0000256" key="1">
    <source>
        <dbReference type="ARBA" id="ARBA00023002"/>
    </source>
</evidence>
<gene>
    <name evidence="3" type="ordered locus">BMD_1826</name>
</gene>
<reference evidence="3 4" key="1">
    <citation type="journal article" date="2011" name="J. Bacteriol.">
        <title>Genome sequences of the biotechnologically important Bacillus megaterium strains QM B1551 and DSM319.</title>
        <authorList>
            <person name="Eppinger M."/>
            <person name="Bunk B."/>
            <person name="Johns M.A."/>
            <person name="Edirisinghe J.N."/>
            <person name="Kutumbaka K.K."/>
            <person name="Koenig S.S."/>
            <person name="Huot Creasy H."/>
            <person name="Rosovitz M.J."/>
            <person name="Riley D.R."/>
            <person name="Daugherty S."/>
            <person name="Martin M."/>
            <person name="Elbourne L.D."/>
            <person name="Paulsen I."/>
            <person name="Biedendieck R."/>
            <person name="Braun C."/>
            <person name="Grayburn S."/>
            <person name="Dhingra S."/>
            <person name="Lukyanchuk V."/>
            <person name="Ball B."/>
            <person name="Ul-Qamar R."/>
            <person name="Seibel J."/>
            <person name="Bremer E."/>
            <person name="Jahn D."/>
            <person name="Ravel J."/>
            <person name="Vary P.S."/>
        </authorList>
    </citation>
    <scope>NUCLEOTIDE SEQUENCE [LARGE SCALE GENOMIC DNA]</scope>
    <source>
        <strain evidence="4">DSM 319 / IMG 1521</strain>
    </source>
</reference>